<comment type="subcellular location">
    <subcellularLocation>
        <location evidence="1 11">Cytoplasm</location>
    </subcellularLocation>
</comment>
<dbReference type="OrthoDB" id="9803211at2"/>
<evidence type="ECO:0000256" key="3">
    <source>
        <dbReference type="ARBA" id="ARBA00011245"/>
    </source>
</evidence>
<evidence type="ECO:0000256" key="9">
    <source>
        <dbReference type="ARBA" id="ARBA00023146"/>
    </source>
</evidence>
<dbReference type="FunFam" id="1.10.730.10:FF:000006">
    <property type="entry name" value="Arginyl-tRNA synthetase 2, mitochondrial"/>
    <property type="match status" value="1"/>
</dbReference>
<dbReference type="HAMAP" id="MF_00123">
    <property type="entry name" value="Arg_tRNA_synth"/>
    <property type="match status" value="1"/>
</dbReference>
<dbReference type="FunFam" id="3.40.50.620:FF:000030">
    <property type="entry name" value="Arginine--tRNA ligase"/>
    <property type="match status" value="1"/>
</dbReference>
<gene>
    <name evidence="11" type="primary">argS</name>
    <name evidence="15" type="ORF">CRV11_00615</name>
</gene>
<name>A0A2P5SYL6_9GAMM</name>
<dbReference type="Gene3D" id="3.40.50.620">
    <property type="entry name" value="HUPs"/>
    <property type="match status" value="1"/>
</dbReference>
<evidence type="ECO:0000256" key="5">
    <source>
        <dbReference type="ARBA" id="ARBA00022598"/>
    </source>
</evidence>
<dbReference type="InterPro" id="IPR005148">
    <property type="entry name" value="Arg-tRNA-synth_N"/>
</dbReference>
<dbReference type="PROSITE" id="PS00178">
    <property type="entry name" value="AA_TRNA_LIGASE_I"/>
    <property type="match status" value="1"/>
</dbReference>
<feature type="domain" description="Arginyl tRNA synthetase N-terminal" evidence="14">
    <location>
        <begin position="1"/>
        <end position="88"/>
    </location>
</feature>
<dbReference type="GO" id="GO:0004814">
    <property type="term" value="F:arginine-tRNA ligase activity"/>
    <property type="evidence" value="ECO:0007669"/>
    <property type="project" value="UniProtKB-UniRule"/>
</dbReference>
<sequence length="577" mass="66572">MNIKDLISERVVQAMTLSGIPEINCKPQVRQTSTIKFGHYQVDGIIYLAKKMGMPSILLANNIMFHLDLKDISTKIEVAGIGFINIFLDIKWMEKQAKNMLISPKLDVKNIKPQTVVLDYSSPNVAKEMHVGHLRSTIIGDAMARTLEFLGHKVIRANHIGDWGTQFGMLIAFLKDKHKNNFTELLLKDLEECYRKAKYYYERDPLFADMSRKYVLKLQKGDKECLVIWKKIVNISIEQNQKIYDRLHVTLSYKDIKGESTYNHMLPGIVNDLKLRGLAINNNGAVVVILNEFKNKQGKSMGVIIQKKDGAFLYATVDVACAKYRYEQLKADRIIYYTDSRQHQHLLQVWSIVRKAKYVPDSVVFEHHMFGMILDNNNNPFKTRSGETIKLSELLDEAFRRAYILVKNKNPDINHDQAKYLAEAIGSSAIKYSELSKNRTTDYVFNWDQMLTFEGNTAPYMQYAYTRLMSIFHKSGIQVDLLDEKIIITNNQEKILVMCILQFEEAIMHVAKKGTPHVICNYLYNLTNKFSSFYESCPILKAEDESIRYSRLQLSFLTSKVLNQCLNILGIKILSYM</sequence>
<dbReference type="EC" id="6.1.1.19" evidence="11"/>
<accession>A0A2P5SYL6</accession>
<dbReference type="PRINTS" id="PR01038">
    <property type="entry name" value="TRNASYNTHARG"/>
</dbReference>
<evidence type="ECO:0000259" key="14">
    <source>
        <dbReference type="SMART" id="SM01016"/>
    </source>
</evidence>
<dbReference type="InterPro" id="IPR001412">
    <property type="entry name" value="aa-tRNA-synth_I_CS"/>
</dbReference>
<dbReference type="EMBL" id="PDKS01000001">
    <property type="protein sequence ID" value="PPI87425.1"/>
    <property type="molecule type" value="Genomic_DNA"/>
</dbReference>
<organism evidence="15 16">
    <name type="scientific">Candidatus Pantoea edessiphila</name>
    <dbReference type="NCBI Taxonomy" id="2044610"/>
    <lineage>
        <taxon>Bacteria</taxon>
        <taxon>Pseudomonadati</taxon>
        <taxon>Pseudomonadota</taxon>
        <taxon>Gammaproteobacteria</taxon>
        <taxon>Enterobacterales</taxon>
        <taxon>Erwiniaceae</taxon>
        <taxon>Pantoea</taxon>
    </lineage>
</organism>
<keyword evidence="4 11" id="KW-0963">Cytoplasm</keyword>
<dbReference type="NCBIfam" id="TIGR00456">
    <property type="entry name" value="argS"/>
    <property type="match status" value="1"/>
</dbReference>
<dbReference type="GO" id="GO:0005737">
    <property type="term" value="C:cytoplasm"/>
    <property type="evidence" value="ECO:0007669"/>
    <property type="project" value="UniProtKB-SubCell"/>
</dbReference>
<dbReference type="Proteomes" id="UP000296034">
    <property type="component" value="Unassembled WGS sequence"/>
</dbReference>
<dbReference type="Pfam" id="PF00750">
    <property type="entry name" value="tRNA-synt_1d"/>
    <property type="match status" value="1"/>
</dbReference>
<evidence type="ECO:0000256" key="6">
    <source>
        <dbReference type="ARBA" id="ARBA00022741"/>
    </source>
</evidence>
<evidence type="ECO:0000256" key="2">
    <source>
        <dbReference type="ARBA" id="ARBA00005594"/>
    </source>
</evidence>
<dbReference type="InterPro" id="IPR014729">
    <property type="entry name" value="Rossmann-like_a/b/a_fold"/>
</dbReference>
<dbReference type="PANTHER" id="PTHR11956:SF5">
    <property type="entry name" value="ARGININE--TRNA LIGASE, CYTOPLASMIC"/>
    <property type="match status" value="1"/>
</dbReference>
<keyword evidence="6 11" id="KW-0547">Nucleotide-binding</keyword>
<dbReference type="SMART" id="SM01016">
    <property type="entry name" value="Arg_tRNA_synt_N"/>
    <property type="match status" value="1"/>
</dbReference>
<proteinExistence type="inferred from homology"/>
<evidence type="ECO:0000313" key="15">
    <source>
        <dbReference type="EMBL" id="PPI87425.1"/>
    </source>
</evidence>
<dbReference type="SUPFAM" id="SSF52374">
    <property type="entry name" value="Nucleotidylyl transferase"/>
    <property type="match status" value="1"/>
</dbReference>
<feature type="short sequence motif" description="'HIGH' region" evidence="11">
    <location>
        <begin position="123"/>
        <end position="133"/>
    </location>
</feature>
<dbReference type="InterPro" id="IPR035684">
    <property type="entry name" value="ArgRS_core"/>
</dbReference>
<comment type="subunit">
    <text evidence="3 11">Monomer.</text>
</comment>
<dbReference type="CDD" id="cd00671">
    <property type="entry name" value="ArgRS_core"/>
    <property type="match status" value="1"/>
</dbReference>
<feature type="domain" description="DALR anticodon binding" evidence="13">
    <location>
        <begin position="461"/>
        <end position="577"/>
    </location>
</feature>
<dbReference type="InterPro" id="IPR009080">
    <property type="entry name" value="tRNAsynth_Ia_anticodon-bd"/>
</dbReference>
<comment type="similarity">
    <text evidence="2 11 12">Belongs to the class-I aminoacyl-tRNA synthetase family.</text>
</comment>
<dbReference type="SUPFAM" id="SSF55190">
    <property type="entry name" value="Arginyl-tRNA synthetase (ArgRS), N-terminal 'additional' domain"/>
    <property type="match status" value="1"/>
</dbReference>
<dbReference type="CDD" id="cd07956">
    <property type="entry name" value="Anticodon_Ia_Arg"/>
    <property type="match status" value="1"/>
</dbReference>
<evidence type="ECO:0000256" key="10">
    <source>
        <dbReference type="ARBA" id="ARBA00049339"/>
    </source>
</evidence>
<dbReference type="GO" id="GO:0005524">
    <property type="term" value="F:ATP binding"/>
    <property type="evidence" value="ECO:0007669"/>
    <property type="project" value="UniProtKB-UniRule"/>
</dbReference>
<dbReference type="InterPro" id="IPR008909">
    <property type="entry name" value="DALR_anticod-bd"/>
</dbReference>
<evidence type="ECO:0000313" key="16">
    <source>
        <dbReference type="Proteomes" id="UP000296034"/>
    </source>
</evidence>
<dbReference type="InterPro" id="IPR001278">
    <property type="entry name" value="Arg-tRNA-ligase"/>
</dbReference>
<evidence type="ECO:0000256" key="11">
    <source>
        <dbReference type="HAMAP-Rule" id="MF_00123"/>
    </source>
</evidence>
<evidence type="ECO:0000256" key="8">
    <source>
        <dbReference type="ARBA" id="ARBA00022917"/>
    </source>
</evidence>
<evidence type="ECO:0000256" key="1">
    <source>
        <dbReference type="ARBA" id="ARBA00004496"/>
    </source>
</evidence>
<comment type="caution">
    <text evidence="15">The sequence shown here is derived from an EMBL/GenBank/DDBJ whole genome shotgun (WGS) entry which is preliminary data.</text>
</comment>
<dbReference type="Gene3D" id="3.30.1360.70">
    <property type="entry name" value="Arginyl tRNA synthetase N-terminal domain"/>
    <property type="match status" value="1"/>
</dbReference>
<dbReference type="Pfam" id="PF05746">
    <property type="entry name" value="DALR_1"/>
    <property type="match status" value="1"/>
</dbReference>
<evidence type="ECO:0000256" key="7">
    <source>
        <dbReference type="ARBA" id="ARBA00022840"/>
    </source>
</evidence>
<keyword evidence="7 11" id="KW-0067">ATP-binding</keyword>
<reference evidence="15 16" key="1">
    <citation type="journal article" date="2018" name="Genome Biol. Evol.">
        <title>Cladogenesis and Genomic Streamlining in Extracellular Endosymbionts of Tropical Stink Bugs.</title>
        <authorList>
            <person name="Otero-Bravo A."/>
            <person name="Goffredi S."/>
            <person name="Sabree Z.L."/>
        </authorList>
    </citation>
    <scope>NUCLEOTIDE SEQUENCE [LARGE SCALE GENOMIC DNA]</scope>
    <source>
        <strain evidence="15 16">SoET</strain>
    </source>
</reference>
<keyword evidence="9 11" id="KW-0030">Aminoacyl-tRNA synthetase</keyword>
<dbReference type="RefSeq" id="WP_136131423.1">
    <property type="nucleotide sequence ID" value="NZ_PDKS01000001.1"/>
</dbReference>
<dbReference type="InterPro" id="IPR036695">
    <property type="entry name" value="Arg-tRNA-synth_N_sf"/>
</dbReference>
<dbReference type="AlphaFoldDB" id="A0A2P5SYL6"/>
<dbReference type="PANTHER" id="PTHR11956">
    <property type="entry name" value="ARGINYL-TRNA SYNTHETASE"/>
    <property type="match status" value="1"/>
</dbReference>
<evidence type="ECO:0000259" key="13">
    <source>
        <dbReference type="SMART" id="SM00836"/>
    </source>
</evidence>
<dbReference type="SUPFAM" id="SSF47323">
    <property type="entry name" value="Anticodon-binding domain of a subclass of class I aminoacyl-tRNA synthetases"/>
    <property type="match status" value="1"/>
</dbReference>
<evidence type="ECO:0000256" key="4">
    <source>
        <dbReference type="ARBA" id="ARBA00022490"/>
    </source>
</evidence>
<dbReference type="Pfam" id="PF03485">
    <property type="entry name" value="Arg_tRNA_synt_N"/>
    <property type="match status" value="1"/>
</dbReference>
<keyword evidence="5 11" id="KW-0436">Ligase</keyword>
<dbReference type="Gene3D" id="1.10.730.10">
    <property type="entry name" value="Isoleucyl-tRNA Synthetase, Domain 1"/>
    <property type="match status" value="1"/>
</dbReference>
<protein>
    <recommendedName>
        <fullName evidence="11">Arginine--tRNA ligase</fullName>
        <ecNumber evidence="11">6.1.1.19</ecNumber>
    </recommendedName>
    <alternativeName>
        <fullName evidence="11">Arginyl-tRNA synthetase</fullName>
        <shortName evidence="11">ArgRS</shortName>
    </alternativeName>
</protein>
<evidence type="ECO:0000256" key="12">
    <source>
        <dbReference type="RuleBase" id="RU363038"/>
    </source>
</evidence>
<keyword evidence="8 11" id="KW-0648">Protein biosynthesis</keyword>
<dbReference type="SMART" id="SM00836">
    <property type="entry name" value="DALR_1"/>
    <property type="match status" value="1"/>
</dbReference>
<dbReference type="GO" id="GO:0006420">
    <property type="term" value="P:arginyl-tRNA aminoacylation"/>
    <property type="evidence" value="ECO:0007669"/>
    <property type="project" value="UniProtKB-UniRule"/>
</dbReference>
<comment type="catalytic activity">
    <reaction evidence="10 11">
        <text>tRNA(Arg) + L-arginine + ATP = L-arginyl-tRNA(Arg) + AMP + diphosphate</text>
        <dbReference type="Rhea" id="RHEA:20301"/>
        <dbReference type="Rhea" id="RHEA-COMP:9658"/>
        <dbReference type="Rhea" id="RHEA-COMP:9673"/>
        <dbReference type="ChEBI" id="CHEBI:30616"/>
        <dbReference type="ChEBI" id="CHEBI:32682"/>
        <dbReference type="ChEBI" id="CHEBI:33019"/>
        <dbReference type="ChEBI" id="CHEBI:78442"/>
        <dbReference type="ChEBI" id="CHEBI:78513"/>
        <dbReference type="ChEBI" id="CHEBI:456215"/>
        <dbReference type="EC" id="6.1.1.19"/>
    </reaction>
</comment>